<accession>A0A0E0QVB1</accession>
<dbReference type="Gramene" id="ORUFI09G21780.1">
    <property type="protein sequence ID" value="ORUFI09G21780.1"/>
    <property type="gene ID" value="ORUFI09G21780"/>
</dbReference>
<dbReference type="HOGENOM" id="CLU_1135085_0_0_1"/>
<evidence type="ECO:0000313" key="3">
    <source>
        <dbReference type="Proteomes" id="UP000008022"/>
    </source>
</evidence>
<organism evidence="2 3">
    <name type="scientific">Oryza rufipogon</name>
    <name type="common">Brownbeard rice</name>
    <name type="synonym">Asian wild rice</name>
    <dbReference type="NCBI Taxonomy" id="4529"/>
    <lineage>
        <taxon>Eukaryota</taxon>
        <taxon>Viridiplantae</taxon>
        <taxon>Streptophyta</taxon>
        <taxon>Embryophyta</taxon>
        <taxon>Tracheophyta</taxon>
        <taxon>Spermatophyta</taxon>
        <taxon>Magnoliopsida</taxon>
        <taxon>Liliopsida</taxon>
        <taxon>Poales</taxon>
        <taxon>Poaceae</taxon>
        <taxon>BOP clade</taxon>
        <taxon>Oryzoideae</taxon>
        <taxon>Oryzeae</taxon>
        <taxon>Oryzinae</taxon>
        <taxon>Oryza</taxon>
    </lineage>
</organism>
<dbReference type="eggNOG" id="ENOG502S4YX">
    <property type="taxonomic scope" value="Eukaryota"/>
</dbReference>
<evidence type="ECO:0000256" key="1">
    <source>
        <dbReference type="SAM" id="MobiDB-lite"/>
    </source>
</evidence>
<reference evidence="3" key="1">
    <citation type="submission" date="2013-06" db="EMBL/GenBank/DDBJ databases">
        <authorList>
            <person name="Zhao Q."/>
        </authorList>
    </citation>
    <scope>NUCLEOTIDE SEQUENCE</scope>
    <source>
        <strain evidence="3">cv. W1943</strain>
    </source>
</reference>
<dbReference type="PANTHER" id="PTHR37242">
    <property type="entry name" value="OS09G0569450 PROTEIN"/>
    <property type="match status" value="1"/>
</dbReference>
<keyword evidence="3" id="KW-1185">Reference proteome</keyword>
<dbReference type="AlphaFoldDB" id="A0A0E0QVB1"/>
<evidence type="ECO:0000313" key="2">
    <source>
        <dbReference type="EnsemblPlants" id="ORUFI09G21780.1"/>
    </source>
</evidence>
<proteinExistence type="predicted"/>
<reference evidence="2" key="2">
    <citation type="submission" date="2015-06" db="UniProtKB">
        <authorList>
            <consortium name="EnsemblPlants"/>
        </authorList>
    </citation>
    <scope>IDENTIFICATION</scope>
</reference>
<sequence>MDGASGSGEPTANGEKKPDEQHFDPSRMIGIIKRKALIKELAAAYHAECVACCKELLQLQKKWEEEQYVEFKMSDEAPRTLTVKSSKRRKRSSTSPAKLLASWVSLTFGVASCLSMCFMTNLRQATSHCLHESGIGIDEGNASDVRDIAIDLEGCINYVEFEFKGLPHPQRDTLLMAGRPLNGVGCWRMDCRLRSSQISHHMMPTLPNYDTARRPQPSLQKLHVGHPVLSLHDAHLVHLMAKINR</sequence>
<feature type="region of interest" description="Disordered" evidence="1">
    <location>
        <begin position="1"/>
        <end position="25"/>
    </location>
</feature>
<dbReference type="OMA" id="TSHCLHE"/>
<feature type="compositionally biased region" description="Basic and acidic residues" evidence="1">
    <location>
        <begin position="14"/>
        <end position="25"/>
    </location>
</feature>
<dbReference type="STRING" id="4529.A0A0E0QVB1"/>
<dbReference type="PANTHER" id="PTHR37242:SF1">
    <property type="entry name" value="OS09G0569450 PROTEIN"/>
    <property type="match status" value="1"/>
</dbReference>
<protein>
    <submittedName>
        <fullName evidence="2">Uncharacterized protein</fullName>
    </submittedName>
</protein>
<name>A0A0E0QVB1_ORYRU</name>
<dbReference type="Proteomes" id="UP000008022">
    <property type="component" value="Unassembled WGS sequence"/>
</dbReference>
<dbReference type="EnsemblPlants" id="ORUFI09G21780.1">
    <property type="protein sequence ID" value="ORUFI09G21780.1"/>
    <property type="gene ID" value="ORUFI09G21780"/>
</dbReference>